<comment type="caution">
    <text evidence="1">The sequence shown here is derived from an EMBL/GenBank/DDBJ whole genome shotgun (WGS) entry which is preliminary data.</text>
</comment>
<protein>
    <recommendedName>
        <fullName evidence="3">Protein family PM-1</fullName>
    </recommendedName>
</protein>
<reference evidence="2" key="1">
    <citation type="journal article" date="2014" name="Sci. Data">
        <title>Genomes of diverse isolates of the marine cyanobacterium Prochlorococcus.</title>
        <authorList>
            <person name="Biller S."/>
            <person name="Berube P."/>
            <person name="Thompson J."/>
            <person name="Kelly L."/>
            <person name="Roggensack S."/>
            <person name="Awad L."/>
            <person name="Roache-Johnson K."/>
            <person name="Ding H."/>
            <person name="Giovannoni S.J."/>
            <person name="Moore L.R."/>
            <person name="Chisholm S.W."/>
        </authorList>
    </citation>
    <scope>NUCLEOTIDE SEQUENCE [LARGE SCALE GENOMIC DNA]</scope>
    <source>
        <strain evidence="2">PAC1</strain>
    </source>
</reference>
<dbReference type="Proteomes" id="UP000030392">
    <property type="component" value="Unassembled WGS sequence"/>
</dbReference>
<gene>
    <name evidence="1" type="ORF">EV03_1935</name>
</gene>
<organism evidence="1 2">
    <name type="scientific">Prochlorococcus marinus str. PAC1</name>
    <dbReference type="NCBI Taxonomy" id="59924"/>
    <lineage>
        <taxon>Bacteria</taxon>
        <taxon>Bacillati</taxon>
        <taxon>Cyanobacteriota</taxon>
        <taxon>Cyanophyceae</taxon>
        <taxon>Synechococcales</taxon>
        <taxon>Prochlorococcaceae</taxon>
        <taxon>Prochlorococcus</taxon>
    </lineage>
</organism>
<name>A0A0A2C3W2_PROMR</name>
<evidence type="ECO:0008006" key="3">
    <source>
        <dbReference type="Google" id="ProtNLM"/>
    </source>
</evidence>
<dbReference type="EMBL" id="JNAX01000015">
    <property type="protein sequence ID" value="KGG19550.1"/>
    <property type="molecule type" value="Genomic_DNA"/>
</dbReference>
<dbReference type="AlphaFoldDB" id="A0A0A2C3W2"/>
<sequence>MSTSKREEVSSHLRYIRQELRDLDQMLGQYGLLPELSELKEVYNSLDALHQLLSGKVKKKPKPEFDD</sequence>
<dbReference type="RefSeq" id="WP_011293667.1">
    <property type="nucleotide sequence ID" value="NZ_CP138967.1"/>
</dbReference>
<evidence type="ECO:0000313" key="2">
    <source>
        <dbReference type="Proteomes" id="UP000030392"/>
    </source>
</evidence>
<proteinExistence type="predicted"/>
<evidence type="ECO:0000313" key="1">
    <source>
        <dbReference type="EMBL" id="KGG19550.1"/>
    </source>
</evidence>
<accession>A0A0A2C3W2</accession>